<dbReference type="PROSITE" id="PS50994">
    <property type="entry name" value="INTEGRASE"/>
    <property type="match status" value="1"/>
</dbReference>
<dbReference type="FunFam" id="3.30.420.10:FF:000032">
    <property type="entry name" value="Retrovirus-related Pol polyprotein from transposon 297-like Protein"/>
    <property type="match status" value="1"/>
</dbReference>
<dbReference type="EMBL" id="GDRN01111571">
    <property type="protein sequence ID" value="JAI56754.1"/>
    <property type="molecule type" value="Transcribed_RNA"/>
</dbReference>
<dbReference type="Pfam" id="PF00665">
    <property type="entry name" value="rve"/>
    <property type="match status" value="1"/>
</dbReference>
<proteinExistence type="predicted"/>
<dbReference type="PANTHER" id="PTHR37984:SF5">
    <property type="entry name" value="PROTEIN NYNRIN-LIKE"/>
    <property type="match status" value="1"/>
</dbReference>
<organism evidence="3">
    <name type="scientific">Scylla olivacea</name>
    <name type="common">Orange mud crab</name>
    <name type="synonym">Cancer olivacea</name>
    <dbReference type="NCBI Taxonomy" id="85551"/>
    <lineage>
        <taxon>Eukaryota</taxon>
        <taxon>Metazoa</taxon>
        <taxon>Ecdysozoa</taxon>
        <taxon>Arthropoda</taxon>
        <taxon>Crustacea</taxon>
        <taxon>Multicrustacea</taxon>
        <taxon>Malacostraca</taxon>
        <taxon>Eumalacostraca</taxon>
        <taxon>Eucarida</taxon>
        <taxon>Decapoda</taxon>
        <taxon>Pleocyemata</taxon>
        <taxon>Brachyura</taxon>
        <taxon>Eubrachyura</taxon>
        <taxon>Portunoidea</taxon>
        <taxon>Portunidae</taxon>
        <taxon>Portuninae</taxon>
        <taxon>Scylla</taxon>
    </lineage>
</organism>
<dbReference type="InterPro" id="IPR036397">
    <property type="entry name" value="RNaseH_sf"/>
</dbReference>
<feature type="compositionally biased region" description="Polar residues" evidence="1">
    <location>
        <begin position="338"/>
        <end position="352"/>
    </location>
</feature>
<sequence>MRKQIYNHIDNCNVCAETKGHTRTPAPMLNYPIPEKPWDRIHLDTLELPLSENGFKYLLVIIDYFSRFCILQPIQNKKAETIATTIFEKVICPYTTPKTIITDNGPEFNNAILAEICRIFNIKKINVHAYKPESNGVVERLNRKVITCLRTLINPHSITWDTWIPHVTCALNTQINSATGETPHYILFGEDKNLPYSLLESEPRHVYNYDDFILTRINKFKEIYQSIRDHMKQYSQDLTKQQHKRAREIKIQPGNIVMVKLHTPIGNSSKLSPKFKGPYKVIAPDSGNKFTIRNLETGDISVRHADELKQTNMNEFGEHAVIDSDVTNSIETDKTETDTNNVETGIDSAQTETSHHAADDESHDYRRKLRSHRKQVLPLICTNELSLETEFYEYIEEILNELNIDCYSFYR</sequence>
<dbReference type="InterPro" id="IPR001584">
    <property type="entry name" value="Integrase_cat-core"/>
</dbReference>
<dbReference type="GO" id="GO:0003676">
    <property type="term" value="F:nucleic acid binding"/>
    <property type="evidence" value="ECO:0007669"/>
    <property type="project" value="InterPro"/>
</dbReference>
<dbReference type="SUPFAM" id="SSF53098">
    <property type="entry name" value="Ribonuclease H-like"/>
    <property type="match status" value="1"/>
</dbReference>
<evidence type="ECO:0000313" key="3">
    <source>
        <dbReference type="EMBL" id="JAI56754.1"/>
    </source>
</evidence>
<feature type="region of interest" description="Disordered" evidence="1">
    <location>
        <begin position="329"/>
        <end position="366"/>
    </location>
</feature>
<dbReference type="GO" id="GO:0015074">
    <property type="term" value="P:DNA integration"/>
    <property type="evidence" value="ECO:0007669"/>
    <property type="project" value="InterPro"/>
</dbReference>
<protein>
    <recommendedName>
        <fullName evidence="2">Integrase catalytic domain-containing protein</fullName>
    </recommendedName>
</protein>
<evidence type="ECO:0000259" key="2">
    <source>
        <dbReference type="PROSITE" id="PS50994"/>
    </source>
</evidence>
<dbReference type="AlphaFoldDB" id="A0A0P4W693"/>
<accession>A0A0P4W693</accession>
<feature type="compositionally biased region" description="Basic and acidic residues" evidence="1">
    <location>
        <begin position="353"/>
        <end position="364"/>
    </location>
</feature>
<feature type="domain" description="Integrase catalytic" evidence="2">
    <location>
        <begin position="33"/>
        <end position="191"/>
    </location>
</feature>
<dbReference type="PANTHER" id="PTHR37984">
    <property type="entry name" value="PROTEIN CBG26694"/>
    <property type="match status" value="1"/>
</dbReference>
<dbReference type="InterPro" id="IPR012337">
    <property type="entry name" value="RNaseH-like_sf"/>
</dbReference>
<dbReference type="InterPro" id="IPR050951">
    <property type="entry name" value="Retrovirus_Pol_polyprotein"/>
</dbReference>
<dbReference type="Gene3D" id="3.30.420.10">
    <property type="entry name" value="Ribonuclease H-like superfamily/Ribonuclease H"/>
    <property type="match status" value="1"/>
</dbReference>
<evidence type="ECO:0000256" key="1">
    <source>
        <dbReference type="SAM" id="MobiDB-lite"/>
    </source>
</evidence>
<reference evidence="3" key="1">
    <citation type="submission" date="2015-09" db="EMBL/GenBank/DDBJ databases">
        <title>Scylla olivacea transcriptome.</title>
        <authorList>
            <person name="Ikhwanuddin M."/>
        </authorList>
    </citation>
    <scope>NUCLEOTIDE SEQUENCE</scope>
</reference>
<name>A0A0P4W693_SCYOL</name>